<evidence type="ECO:0000256" key="4">
    <source>
        <dbReference type="PROSITE-ProRule" id="PRU00285"/>
    </source>
</evidence>
<feature type="domain" description="SHSP" evidence="7">
    <location>
        <begin position="56"/>
        <end position="164"/>
    </location>
</feature>
<organism evidence="8">
    <name type="scientific">Agasicles hygrophila</name>
    <dbReference type="NCBI Taxonomy" id="715812"/>
    <lineage>
        <taxon>Eukaryota</taxon>
        <taxon>Metazoa</taxon>
        <taxon>Ecdysozoa</taxon>
        <taxon>Arthropoda</taxon>
        <taxon>Hexapoda</taxon>
        <taxon>Insecta</taxon>
        <taxon>Pterygota</taxon>
        <taxon>Neoptera</taxon>
        <taxon>Endopterygota</taxon>
        <taxon>Coleoptera</taxon>
        <taxon>Polyphaga</taxon>
        <taxon>Cucujiformia</taxon>
        <taxon>Chrysomeloidea</taxon>
        <taxon>Chrysomelidae</taxon>
        <taxon>Galerucinae</taxon>
        <taxon>Alticini</taxon>
        <taxon>Agasicles</taxon>
    </lineage>
</organism>
<evidence type="ECO:0000313" key="8">
    <source>
        <dbReference type="EMBL" id="QEL52519.1"/>
    </source>
</evidence>
<dbReference type="SUPFAM" id="SSF49764">
    <property type="entry name" value="HSP20-like chaperones"/>
    <property type="match status" value="1"/>
</dbReference>
<sequence length="180" mass="20880">MALFRHLLDDPYCIRPSRMFNHRFGDLLEDEDFVLPLLARKMRLQRPAKYIRHKTPLSLKKNSDSTLEYGKDRFNANIDVQHFHPEEITVKVTNDNVITIEGKHEEKEDEHGEIYRHFVRTITVPKQYDMSKIESKLSTDGVLSVTAPRNGATQTYKNIPITQTGEPAKSVEKKEEGEDN</sequence>
<evidence type="ECO:0000256" key="5">
    <source>
        <dbReference type="RuleBase" id="RU003616"/>
    </source>
</evidence>
<feature type="binding site" evidence="3">
    <location>
        <position position="106"/>
    </location>
    <ligand>
        <name>Zn(2+)</name>
        <dbReference type="ChEBI" id="CHEBI:29105"/>
        <label>1</label>
    </ligand>
</feature>
<dbReference type="PROSITE" id="PS01031">
    <property type="entry name" value="SHSP"/>
    <property type="match status" value="1"/>
</dbReference>
<dbReference type="AlphaFoldDB" id="A0A5C1D9E6"/>
<accession>A0A5C1D9E6</accession>
<dbReference type="Pfam" id="PF00011">
    <property type="entry name" value="HSP20"/>
    <property type="match status" value="1"/>
</dbReference>
<reference evidence="8" key="1">
    <citation type="submission" date="2019-07" db="EMBL/GenBank/DDBJ databases">
        <authorList>
            <person name="Jin J."/>
        </authorList>
    </citation>
    <scope>NUCLEOTIDE SEQUENCE</scope>
    <source>
        <strain evidence="8">C7795</strain>
    </source>
</reference>
<dbReference type="InterPro" id="IPR008978">
    <property type="entry name" value="HSP20-like_chaperone"/>
</dbReference>
<keyword evidence="3" id="KW-0862">Zinc</keyword>
<evidence type="ECO:0000256" key="2">
    <source>
        <dbReference type="PIRNR" id="PIRNR036514"/>
    </source>
</evidence>
<feature type="binding site" evidence="3">
    <location>
        <position position="104"/>
    </location>
    <ligand>
        <name>Zn(2+)</name>
        <dbReference type="ChEBI" id="CHEBI:29105"/>
        <label>1</label>
    </ligand>
</feature>
<evidence type="ECO:0000259" key="7">
    <source>
        <dbReference type="PROSITE" id="PS01031"/>
    </source>
</evidence>
<dbReference type="PRINTS" id="PR00299">
    <property type="entry name" value="ACRYSTALLIN"/>
</dbReference>
<feature type="region of interest" description="Disordered" evidence="6">
    <location>
        <begin position="154"/>
        <end position="180"/>
    </location>
</feature>
<dbReference type="GO" id="GO:0005634">
    <property type="term" value="C:nucleus"/>
    <property type="evidence" value="ECO:0007669"/>
    <property type="project" value="TreeGrafter"/>
</dbReference>
<dbReference type="GO" id="GO:0051082">
    <property type="term" value="F:unfolded protein binding"/>
    <property type="evidence" value="ECO:0007669"/>
    <property type="project" value="TreeGrafter"/>
</dbReference>
<dbReference type="EMBL" id="MN163037">
    <property type="protein sequence ID" value="QEL52519.1"/>
    <property type="molecule type" value="mRNA"/>
</dbReference>
<comment type="similarity">
    <text evidence="2 4 5">Belongs to the small heat shock protein (HSP20) family.</text>
</comment>
<dbReference type="PANTHER" id="PTHR45640:SF13">
    <property type="entry name" value="HEAT SHOCK PROTEIN 22-RELATED"/>
    <property type="match status" value="1"/>
</dbReference>
<dbReference type="EMBL" id="MN685581">
    <property type="protein sequence ID" value="QNJ44842.1"/>
    <property type="molecule type" value="mRNA"/>
</dbReference>
<feature type="compositionally biased region" description="Polar residues" evidence="6">
    <location>
        <begin position="154"/>
        <end position="165"/>
    </location>
</feature>
<protein>
    <submittedName>
        <fullName evidence="8">Heat shock protein 21</fullName>
    </submittedName>
    <submittedName>
        <fullName evidence="9">SHSP20.8</fullName>
    </submittedName>
</protein>
<dbReference type="GO" id="GO:0009408">
    <property type="term" value="P:response to heat"/>
    <property type="evidence" value="ECO:0007669"/>
    <property type="project" value="UniProtKB-ARBA"/>
</dbReference>
<dbReference type="InterPro" id="IPR002068">
    <property type="entry name" value="A-crystallin/Hsp20_dom"/>
</dbReference>
<dbReference type="GO" id="GO:0046872">
    <property type="term" value="F:metal ion binding"/>
    <property type="evidence" value="ECO:0007669"/>
    <property type="project" value="UniProtKB-KW"/>
</dbReference>
<dbReference type="PANTHER" id="PTHR45640">
    <property type="entry name" value="HEAT SHOCK PROTEIN HSP-12.2-RELATED"/>
    <property type="match status" value="1"/>
</dbReference>
<name>A0A5C1D9E6_9CUCU</name>
<dbReference type="GO" id="GO:0005737">
    <property type="term" value="C:cytoplasm"/>
    <property type="evidence" value="ECO:0007669"/>
    <property type="project" value="TreeGrafter"/>
</dbReference>
<evidence type="ECO:0000313" key="9">
    <source>
        <dbReference type="EMBL" id="QNJ44842.1"/>
    </source>
</evidence>
<dbReference type="InterPro" id="IPR001436">
    <property type="entry name" value="Alpha-crystallin/sHSP_animal"/>
</dbReference>
<keyword evidence="3" id="KW-0479">Metal-binding</keyword>
<dbReference type="Gene3D" id="2.60.40.790">
    <property type="match status" value="1"/>
</dbReference>
<feature type="binding site" evidence="3">
    <location>
        <position position="111"/>
    </location>
    <ligand>
        <name>Zn(2+)</name>
        <dbReference type="ChEBI" id="CHEBI:29105"/>
        <label>1</label>
    </ligand>
</feature>
<feature type="compositionally biased region" description="Basic and acidic residues" evidence="6">
    <location>
        <begin position="169"/>
        <end position="180"/>
    </location>
</feature>
<dbReference type="InterPro" id="IPR055269">
    <property type="entry name" value="Alpha-crystallin/HSP_16"/>
</dbReference>
<dbReference type="GO" id="GO:0042026">
    <property type="term" value="P:protein refolding"/>
    <property type="evidence" value="ECO:0007669"/>
    <property type="project" value="TreeGrafter"/>
</dbReference>
<dbReference type="CDD" id="cd06526">
    <property type="entry name" value="metazoan_ACD"/>
    <property type="match status" value="1"/>
</dbReference>
<evidence type="ECO:0000256" key="3">
    <source>
        <dbReference type="PIRSR" id="PIRSR036514-1"/>
    </source>
</evidence>
<gene>
    <name evidence="8" type="primary">Hsp21</name>
</gene>
<keyword evidence="1 8" id="KW-0346">Stress response</keyword>
<evidence type="ECO:0000256" key="1">
    <source>
        <dbReference type="ARBA" id="ARBA00023016"/>
    </source>
</evidence>
<dbReference type="PIRSF" id="PIRSF036514">
    <property type="entry name" value="Sm_HSP_B1"/>
    <property type="match status" value="1"/>
</dbReference>
<proteinExistence type="evidence at transcript level"/>
<evidence type="ECO:0000256" key="6">
    <source>
        <dbReference type="SAM" id="MobiDB-lite"/>
    </source>
</evidence>
<reference evidence="9" key="2">
    <citation type="submission" date="2019-11" db="EMBL/GenBank/DDBJ databases">
        <authorList>
            <person name="Jia D."/>
            <person name="Liu Y."/>
            <person name="Ma R."/>
        </authorList>
    </citation>
    <scope>NUCLEOTIDE SEQUENCE</scope>
</reference>